<gene>
    <name evidence="1" type="ORF">MENT_LOCUS9447</name>
</gene>
<reference evidence="1 2" key="1">
    <citation type="submission" date="2020-08" db="EMBL/GenBank/DDBJ databases">
        <authorList>
            <person name="Koutsovoulos G."/>
            <person name="Danchin GJ E."/>
        </authorList>
    </citation>
    <scope>NUCLEOTIDE SEQUENCE [LARGE SCALE GENOMIC DNA]</scope>
</reference>
<evidence type="ECO:0000313" key="2">
    <source>
        <dbReference type="Proteomes" id="UP000580250"/>
    </source>
</evidence>
<accession>A0A6V7U7P8</accession>
<dbReference type="Proteomes" id="UP000580250">
    <property type="component" value="Unassembled WGS sequence"/>
</dbReference>
<name>A0A6V7U7P8_MELEN</name>
<evidence type="ECO:0000313" key="1">
    <source>
        <dbReference type="EMBL" id="CAD2148787.1"/>
    </source>
</evidence>
<sequence length="57" mass="7134">MNNYHFNHREGKIFKNNNPEPLRIRLLKMRQQDQQIFIQKMKEQKLFKEFSNLKIDD</sequence>
<proteinExistence type="predicted"/>
<dbReference type="EMBL" id="CAJEWN010000042">
    <property type="protein sequence ID" value="CAD2148787.1"/>
    <property type="molecule type" value="Genomic_DNA"/>
</dbReference>
<comment type="caution">
    <text evidence="1">The sequence shown here is derived from an EMBL/GenBank/DDBJ whole genome shotgun (WGS) entry which is preliminary data.</text>
</comment>
<dbReference type="AlphaFoldDB" id="A0A6V7U7P8"/>
<organism evidence="1 2">
    <name type="scientific">Meloidogyne enterolobii</name>
    <name type="common">Root-knot nematode worm</name>
    <name type="synonym">Meloidogyne mayaguensis</name>
    <dbReference type="NCBI Taxonomy" id="390850"/>
    <lineage>
        <taxon>Eukaryota</taxon>
        <taxon>Metazoa</taxon>
        <taxon>Ecdysozoa</taxon>
        <taxon>Nematoda</taxon>
        <taxon>Chromadorea</taxon>
        <taxon>Rhabditida</taxon>
        <taxon>Tylenchina</taxon>
        <taxon>Tylenchomorpha</taxon>
        <taxon>Tylenchoidea</taxon>
        <taxon>Meloidogynidae</taxon>
        <taxon>Meloidogyninae</taxon>
        <taxon>Meloidogyne</taxon>
    </lineage>
</organism>
<protein>
    <submittedName>
        <fullName evidence="1">Uncharacterized protein</fullName>
    </submittedName>
</protein>